<comment type="subunit">
    <text evidence="1">Component of the nuclear pore complex (NPC)-associated TREX-2 complex (transcription and export complex 2), composed of at least SUS1, SAC3, THP1, SEM1, and CDC31. TREX-2 contains 2 SUS1 chains. The TREX-2 complex interacts with the nucleoporin NUP1. Component of the 1.8 MDa SAGA transcription coactivator-HAT complex. SAGA is built of 5 distinct domains with specialized functions. Within the SAGA complex, SUS1, SGF11, SGF73 and UBP8 form an additional subcomplex of SAGA called the DUB module (deubiquitination module). Interacts directly with THP1, SAC3, SGF11, and with the RNA polymerase II.</text>
</comment>
<dbReference type="GO" id="GO:0005643">
    <property type="term" value="C:nuclear pore"/>
    <property type="evidence" value="ECO:0007669"/>
    <property type="project" value="UniProtKB-UniRule"/>
</dbReference>
<dbReference type="Pfam" id="PF10163">
    <property type="entry name" value="EnY2"/>
    <property type="match status" value="1"/>
</dbReference>
<keyword evidence="1" id="KW-0813">Transport</keyword>
<dbReference type="Gene3D" id="1.10.246.140">
    <property type="match status" value="1"/>
</dbReference>
<keyword evidence="1" id="KW-0811">Translocation</keyword>
<proteinExistence type="inferred from homology"/>
<evidence type="ECO:0000313" key="2">
    <source>
        <dbReference type="EMBL" id="KXN74597.1"/>
    </source>
</evidence>
<comment type="function">
    <text evidence="1">Involved in mRNA export coupled transcription activation by association with both the TREX-2 and the SAGA complexes. At the promoters, SAGA is required for recruitment of the basal transcription machinery. It influences RNA polymerase II transcriptional activity through different activities such as TBP interaction and promoter selectivity, interaction with transcription activators, and chromatin modification through histone acetylation and deubiquitination. Within the SAGA complex, participates to a subcomplex required for deubiquitination of H2B and for the maintenance of steady-state H3 methylation levels. The TREX-2 complex functions in docking export-competent ribonucleoprotein particles (mRNPs) to the nuclear entrance of the nuclear pore complex (nuclear basket). TREX-2 participates in mRNA export and accurate chromatin positioning in the nucleus by tethering genes to the nuclear periphery. May also be involved in cytoplasmic mRNA decay by interaction with components of P-bodies.</text>
</comment>
<dbReference type="PANTHER" id="PTHR12514">
    <property type="entry name" value="ENHANCER OF YELLOW 2 TRANSCRIPTION FACTOR"/>
    <property type="match status" value="1"/>
</dbReference>
<sequence length="104" mass="11959">MSETGQSSNNQFTQIKRNVEVRLLESGDKYKLKHVVKAKLQECGWWEEMTTIAREKVRSEGDIQTNPQLLTDQLLNTSLENLPDNAKVELLEKIRDCIATNLNK</sequence>
<dbReference type="GO" id="GO:0000124">
    <property type="term" value="C:SAGA complex"/>
    <property type="evidence" value="ECO:0007669"/>
    <property type="project" value="UniProtKB-UniRule"/>
</dbReference>
<organism evidence="2 3">
    <name type="scientific">Conidiobolus coronatus (strain ATCC 28846 / CBS 209.66 / NRRL 28638)</name>
    <name type="common">Delacroixia coronata</name>
    <dbReference type="NCBI Taxonomy" id="796925"/>
    <lineage>
        <taxon>Eukaryota</taxon>
        <taxon>Fungi</taxon>
        <taxon>Fungi incertae sedis</taxon>
        <taxon>Zoopagomycota</taxon>
        <taxon>Entomophthoromycotina</taxon>
        <taxon>Entomophthoromycetes</taxon>
        <taxon>Entomophthorales</taxon>
        <taxon>Ancylistaceae</taxon>
        <taxon>Conidiobolus</taxon>
    </lineage>
</organism>
<dbReference type="GO" id="GO:0006368">
    <property type="term" value="P:transcription elongation by RNA polymerase II"/>
    <property type="evidence" value="ECO:0007669"/>
    <property type="project" value="UniProtKB-UniRule"/>
</dbReference>
<dbReference type="HAMAP" id="MF_03046">
    <property type="entry name" value="ENY2_Sus1"/>
    <property type="match status" value="1"/>
</dbReference>
<dbReference type="GO" id="GO:0006406">
    <property type="term" value="P:mRNA export from nucleus"/>
    <property type="evidence" value="ECO:0007669"/>
    <property type="project" value="UniProtKB-UniRule"/>
</dbReference>
<protein>
    <recommendedName>
        <fullName evidence="1">Transcription and mRNA export factor SUS1</fullName>
    </recommendedName>
</protein>
<comment type="similarity">
    <text evidence="1">Belongs to the ENY2 family.</text>
</comment>
<keyword evidence="1" id="KW-0509">mRNA transport</keyword>
<keyword evidence="1" id="KW-0156">Chromatin regulator</keyword>
<gene>
    <name evidence="1" type="primary">SUS1</name>
    <name evidence="2" type="ORF">CONCODRAFT_144680</name>
</gene>
<keyword evidence="1" id="KW-0805">Transcription regulation</keyword>
<name>A0A137PHX2_CONC2</name>
<keyword evidence="1" id="KW-0653">Protein transport</keyword>
<dbReference type="GO" id="GO:0015031">
    <property type="term" value="P:protein transport"/>
    <property type="evidence" value="ECO:0007669"/>
    <property type="project" value="UniProtKB-KW"/>
</dbReference>
<dbReference type="STRING" id="796925.A0A137PHX2"/>
<dbReference type="GO" id="GO:0006325">
    <property type="term" value="P:chromatin organization"/>
    <property type="evidence" value="ECO:0007669"/>
    <property type="project" value="UniProtKB-KW"/>
</dbReference>
<keyword evidence="1" id="KW-0804">Transcription</keyword>
<dbReference type="InterPro" id="IPR018783">
    <property type="entry name" value="TF_ENY2"/>
</dbReference>
<dbReference type="GO" id="GO:0003713">
    <property type="term" value="F:transcription coactivator activity"/>
    <property type="evidence" value="ECO:0007669"/>
    <property type="project" value="UniProtKB-UniRule"/>
</dbReference>
<dbReference type="GO" id="GO:0071819">
    <property type="term" value="C:DUBm complex"/>
    <property type="evidence" value="ECO:0007669"/>
    <property type="project" value="UniProtKB-UniRule"/>
</dbReference>
<keyword evidence="1" id="KW-0539">Nucleus</keyword>
<dbReference type="GO" id="GO:0000932">
    <property type="term" value="C:P-body"/>
    <property type="evidence" value="ECO:0007669"/>
    <property type="project" value="UniProtKB-SubCell"/>
</dbReference>
<keyword evidence="3" id="KW-1185">Reference proteome</keyword>
<dbReference type="GO" id="GO:0005654">
    <property type="term" value="C:nucleoplasm"/>
    <property type="evidence" value="ECO:0007669"/>
    <property type="project" value="UniProtKB-SubCell"/>
</dbReference>
<accession>A0A137PHX2</accession>
<dbReference type="AlphaFoldDB" id="A0A137PHX2"/>
<reference evidence="2 3" key="1">
    <citation type="journal article" date="2015" name="Genome Biol. Evol.">
        <title>Phylogenomic analyses indicate that early fungi evolved digesting cell walls of algal ancestors of land plants.</title>
        <authorList>
            <person name="Chang Y."/>
            <person name="Wang S."/>
            <person name="Sekimoto S."/>
            <person name="Aerts A.L."/>
            <person name="Choi C."/>
            <person name="Clum A."/>
            <person name="LaButti K.M."/>
            <person name="Lindquist E.A."/>
            <person name="Yee Ngan C."/>
            <person name="Ohm R.A."/>
            <person name="Salamov A.A."/>
            <person name="Grigoriev I.V."/>
            <person name="Spatafora J.W."/>
            <person name="Berbee M.L."/>
        </authorList>
    </citation>
    <scope>NUCLEOTIDE SEQUENCE [LARGE SCALE GENOMIC DNA]</scope>
    <source>
        <strain evidence="2 3">NRRL 28638</strain>
    </source>
</reference>
<dbReference type="GO" id="GO:0070390">
    <property type="term" value="C:transcription export complex 2"/>
    <property type="evidence" value="ECO:0007669"/>
    <property type="project" value="UniProtKB-UniRule"/>
</dbReference>
<dbReference type="Proteomes" id="UP000070444">
    <property type="component" value="Unassembled WGS sequence"/>
</dbReference>
<comment type="subcellular location">
    <subcellularLocation>
        <location evidence="1">Nucleus</location>
        <location evidence="1">Nucleoplasm</location>
    </subcellularLocation>
    <subcellularLocation>
        <location evidence="1">Cytoplasm</location>
        <location evidence="1">P-body</location>
    </subcellularLocation>
</comment>
<keyword evidence="1" id="KW-0963">Cytoplasm</keyword>
<dbReference type="InterPro" id="IPR038212">
    <property type="entry name" value="TF_EnY2_sf"/>
</dbReference>
<keyword evidence="1" id="KW-0010">Activator</keyword>
<dbReference type="OMA" id="RLMCRNI"/>
<evidence type="ECO:0000313" key="3">
    <source>
        <dbReference type="Proteomes" id="UP000070444"/>
    </source>
</evidence>
<evidence type="ECO:0000256" key="1">
    <source>
        <dbReference type="HAMAP-Rule" id="MF_03046"/>
    </source>
</evidence>
<dbReference type="EMBL" id="KQ964422">
    <property type="protein sequence ID" value="KXN74597.1"/>
    <property type="molecule type" value="Genomic_DNA"/>
</dbReference>
<dbReference type="OrthoDB" id="6221744at2759"/>